<proteinExistence type="predicted"/>
<organism evidence="1 2">
    <name type="scientific">Candidatus Thermofonsia Clade 3 bacterium</name>
    <dbReference type="NCBI Taxonomy" id="2364212"/>
    <lineage>
        <taxon>Bacteria</taxon>
        <taxon>Bacillati</taxon>
        <taxon>Chloroflexota</taxon>
        <taxon>Candidatus Thermofontia</taxon>
        <taxon>Candidatus Thermofonsia Clade 3</taxon>
    </lineage>
</organism>
<protein>
    <recommendedName>
        <fullName evidence="3">DUF3303 domain-containing protein</fullName>
    </recommendedName>
</protein>
<accession>A0A2M8QH12</accession>
<gene>
    <name evidence="1" type="ORF">CUN48_00290</name>
</gene>
<evidence type="ECO:0000313" key="2">
    <source>
        <dbReference type="Proteomes" id="UP000230790"/>
    </source>
</evidence>
<comment type="caution">
    <text evidence="1">The sequence shown here is derived from an EMBL/GenBank/DDBJ whole genome shotgun (WGS) entry which is preliminary data.</text>
</comment>
<dbReference type="EMBL" id="PGTN01000001">
    <property type="protein sequence ID" value="PJF49087.1"/>
    <property type="molecule type" value="Genomic_DNA"/>
</dbReference>
<evidence type="ECO:0008006" key="3">
    <source>
        <dbReference type="Google" id="ProtNLM"/>
    </source>
</evidence>
<dbReference type="AlphaFoldDB" id="A0A2M8QH12"/>
<reference evidence="1 2" key="1">
    <citation type="submission" date="2017-11" db="EMBL/GenBank/DDBJ databases">
        <title>Evolution of Phototrophy in the Chloroflexi Phylum Driven by Horizontal Gene Transfer.</title>
        <authorList>
            <person name="Ward L.M."/>
            <person name="Hemp J."/>
            <person name="Shih P.M."/>
            <person name="Mcglynn S.E."/>
            <person name="Fischer W."/>
        </authorList>
    </citation>
    <scope>NUCLEOTIDE SEQUENCE [LARGE SCALE GENOMIC DNA]</scope>
    <source>
        <strain evidence="1">JP3_7</strain>
    </source>
</reference>
<sequence>MVRLIFSWNIKSDEETAYFEFIVQEFAPKIIKMGIRPTEAWYTVYGEGPQIIMPAVAADQESLRQVLESEEWLELVNKLKNFVTDYQYRILD</sequence>
<evidence type="ECO:0000313" key="1">
    <source>
        <dbReference type="EMBL" id="PJF49087.1"/>
    </source>
</evidence>
<name>A0A2M8QH12_9CHLR</name>
<dbReference type="Proteomes" id="UP000230790">
    <property type="component" value="Unassembled WGS sequence"/>
</dbReference>